<feature type="transmembrane region" description="Helical" evidence="6">
    <location>
        <begin position="297"/>
        <end position="316"/>
    </location>
</feature>
<dbReference type="EMBL" id="VIWU01000001">
    <property type="protein sequence ID" value="TWF77528.1"/>
    <property type="molecule type" value="Genomic_DNA"/>
</dbReference>
<evidence type="ECO:0000256" key="2">
    <source>
        <dbReference type="ARBA" id="ARBA00022475"/>
    </source>
</evidence>
<dbReference type="GO" id="GO:0005886">
    <property type="term" value="C:plasma membrane"/>
    <property type="evidence" value="ECO:0007669"/>
    <property type="project" value="UniProtKB-SubCell"/>
</dbReference>
<dbReference type="PROSITE" id="PS50850">
    <property type="entry name" value="MFS"/>
    <property type="match status" value="1"/>
</dbReference>
<dbReference type="Proteomes" id="UP000321261">
    <property type="component" value="Unassembled WGS sequence"/>
</dbReference>
<dbReference type="InterPro" id="IPR011701">
    <property type="entry name" value="MFS"/>
</dbReference>
<evidence type="ECO:0000256" key="1">
    <source>
        <dbReference type="ARBA" id="ARBA00004651"/>
    </source>
</evidence>
<dbReference type="SUPFAM" id="SSF103473">
    <property type="entry name" value="MFS general substrate transporter"/>
    <property type="match status" value="1"/>
</dbReference>
<keyword evidence="5 6" id="KW-0472">Membrane</keyword>
<dbReference type="Gene3D" id="1.20.1250.20">
    <property type="entry name" value="MFS general substrate transporter like domains"/>
    <property type="match status" value="1"/>
</dbReference>
<dbReference type="AlphaFoldDB" id="A0A561SRL8"/>
<feature type="transmembrane region" description="Helical" evidence="6">
    <location>
        <begin position="386"/>
        <end position="408"/>
    </location>
</feature>
<feature type="transmembrane region" description="Helical" evidence="6">
    <location>
        <begin position="199"/>
        <end position="219"/>
    </location>
</feature>
<evidence type="ECO:0000313" key="9">
    <source>
        <dbReference type="Proteomes" id="UP000321261"/>
    </source>
</evidence>
<evidence type="ECO:0000256" key="4">
    <source>
        <dbReference type="ARBA" id="ARBA00022989"/>
    </source>
</evidence>
<organism evidence="8 9">
    <name type="scientific">Pseudonocardia hierapolitana</name>
    <dbReference type="NCBI Taxonomy" id="1128676"/>
    <lineage>
        <taxon>Bacteria</taxon>
        <taxon>Bacillati</taxon>
        <taxon>Actinomycetota</taxon>
        <taxon>Actinomycetes</taxon>
        <taxon>Pseudonocardiales</taxon>
        <taxon>Pseudonocardiaceae</taxon>
        <taxon>Pseudonocardia</taxon>
    </lineage>
</organism>
<comment type="caution">
    <text evidence="8">The sequence shown here is derived from an EMBL/GenBank/DDBJ whole genome shotgun (WGS) entry which is preliminary data.</text>
</comment>
<dbReference type="InterPro" id="IPR036259">
    <property type="entry name" value="MFS_trans_sf"/>
</dbReference>
<dbReference type="InterPro" id="IPR020846">
    <property type="entry name" value="MFS_dom"/>
</dbReference>
<proteinExistence type="predicted"/>
<evidence type="ECO:0000256" key="6">
    <source>
        <dbReference type="SAM" id="Phobius"/>
    </source>
</evidence>
<keyword evidence="9" id="KW-1185">Reference proteome</keyword>
<feature type="transmembrane region" description="Helical" evidence="6">
    <location>
        <begin position="414"/>
        <end position="432"/>
    </location>
</feature>
<feature type="transmembrane region" description="Helical" evidence="6">
    <location>
        <begin position="165"/>
        <end position="187"/>
    </location>
</feature>
<gene>
    <name evidence="8" type="ORF">FHX44_113440</name>
</gene>
<keyword evidence="4 6" id="KW-1133">Transmembrane helix</keyword>
<dbReference type="PANTHER" id="PTHR23513:SF17">
    <property type="entry name" value="MEMBRANE PROTEIN"/>
    <property type="match status" value="1"/>
</dbReference>
<evidence type="ECO:0000313" key="8">
    <source>
        <dbReference type="EMBL" id="TWF77528.1"/>
    </source>
</evidence>
<feature type="transmembrane region" description="Helical" evidence="6">
    <location>
        <begin position="268"/>
        <end position="285"/>
    </location>
</feature>
<dbReference type="GO" id="GO:0022857">
    <property type="term" value="F:transmembrane transporter activity"/>
    <property type="evidence" value="ECO:0007669"/>
    <property type="project" value="InterPro"/>
</dbReference>
<name>A0A561SRL8_9PSEU</name>
<feature type="domain" description="Major facilitator superfamily (MFS) profile" evidence="7">
    <location>
        <begin position="252"/>
        <end position="452"/>
    </location>
</feature>
<evidence type="ECO:0000259" key="7">
    <source>
        <dbReference type="PROSITE" id="PS50850"/>
    </source>
</evidence>
<reference evidence="8 9" key="1">
    <citation type="submission" date="2019-06" db="EMBL/GenBank/DDBJ databases">
        <title>Sequencing the genomes of 1000 actinobacteria strains.</title>
        <authorList>
            <person name="Klenk H.-P."/>
        </authorList>
    </citation>
    <scope>NUCLEOTIDE SEQUENCE [LARGE SCALE GENOMIC DNA]</scope>
    <source>
        <strain evidence="8 9">DSM 45671</strain>
    </source>
</reference>
<accession>A0A561SRL8</accession>
<dbReference type="Pfam" id="PF07690">
    <property type="entry name" value="MFS_1"/>
    <property type="match status" value="1"/>
</dbReference>
<evidence type="ECO:0000256" key="5">
    <source>
        <dbReference type="ARBA" id="ARBA00023136"/>
    </source>
</evidence>
<evidence type="ECO:0000256" key="3">
    <source>
        <dbReference type="ARBA" id="ARBA00022692"/>
    </source>
</evidence>
<sequence length="452" mass="46217">MPSSGPGLPSAAAEVSGATPHVRLGLVRLVRTRGFRRLLAVRFATQWGDGMFQAALGGAVLFNPERQADPIAVAAGLAVLLLPYSLIGPFAGALIDRWDRKRVLMGANVVRAALVVVVAAVVMSGASGVALYLPALAAAGVNRFVLAALSVALPHVVPRRHLVEANTFAVTAGAATAAIGGATAIGLRELVGTGDAGSGAVTLIGIAGSLTAAVLAAGFRRGRLGPDRTDGRRSTAGSVLHGFADGARATIATPSVAASFLALGTHRLAFGVSTLLSLLLFRYAFTDAGPLRAGMAGLGEAVVLAAAGLGTAALLAPWMVRRWGRPRTVRVSLVVATVTQLTLAALLSLPIVMVAAFVLGLTGQIVKLCADAAVQGEVRDEVLGRVFALYDIVFNLGYVLAVAAAALLSPPDGAAPWLFGTAALLYVLGYLGHDMQLRRGRRLDAMSAKPLS</sequence>
<keyword evidence="2" id="KW-1003">Cell membrane</keyword>
<keyword evidence="3 6" id="KW-0812">Transmembrane</keyword>
<comment type="subcellular location">
    <subcellularLocation>
        <location evidence="1">Cell membrane</location>
        <topology evidence="1">Multi-pass membrane protein</topology>
    </subcellularLocation>
</comment>
<feature type="transmembrane region" description="Helical" evidence="6">
    <location>
        <begin position="71"/>
        <end position="91"/>
    </location>
</feature>
<dbReference type="RefSeq" id="WP_246170437.1">
    <property type="nucleotide sequence ID" value="NZ_VIWU01000001.1"/>
</dbReference>
<protein>
    <submittedName>
        <fullName evidence="8">MFS transporter</fullName>
    </submittedName>
</protein>
<dbReference type="PANTHER" id="PTHR23513">
    <property type="entry name" value="INTEGRAL MEMBRANE EFFLUX PROTEIN-RELATED"/>
    <property type="match status" value="1"/>
</dbReference>